<dbReference type="Pfam" id="PF17107">
    <property type="entry name" value="SesA"/>
    <property type="match status" value="1"/>
</dbReference>
<evidence type="ECO:0000259" key="3">
    <source>
        <dbReference type="Pfam" id="PF25000"/>
    </source>
</evidence>
<dbReference type="InterPro" id="IPR031352">
    <property type="entry name" value="SesA"/>
</dbReference>
<evidence type="ECO:0000313" key="5">
    <source>
        <dbReference type="Proteomes" id="UP000800035"/>
    </source>
</evidence>
<feature type="domain" description="NACHT-NTPase and P-loop NTPases N-terminal" evidence="2">
    <location>
        <begin position="38"/>
        <end position="143"/>
    </location>
</feature>
<dbReference type="OrthoDB" id="20872at2759"/>
<dbReference type="SUPFAM" id="SSF48452">
    <property type="entry name" value="TPR-like"/>
    <property type="match status" value="3"/>
</dbReference>
<dbReference type="InterPro" id="IPR011990">
    <property type="entry name" value="TPR-like_helical_dom_sf"/>
</dbReference>
<proteinExistence type="predicted"/>
<evidence type="ECO:0000259" key="2">
    <source>
        <dbReference type="Pfam" id="PF17107"/>
    </source>
</evidence>
<dbReference type="Pfam" id="PF25000">
    <property type="entry name" value="DUF7779"/>
    <property type="match status" value="1"/>
</dbReference>
<feature type="region of interest" description="Disordered" evidence="1">
    <location>
        <begin position="975"/>
        <end position="1049"/>
    </location>
</feature>
<feature type="compositionally biased region" description="Basic and acidic residues" evidence="1">
    <location>
        <begin position="975"/>
        <end position="989"/>
    </location>
</feature>
<dbReference type="SUPFAM" id="SSF52540">
    <property type="entry name" value="P-loop containing nucleoside triphosphate hydrolases"/>
    <property type="match status" value="1"/>
</dbReference>
<dbReference type="EMBL" id="ML977003">
    <property type="protein sequence ID" value="KAF1953480.1"/>
    <property type="molecule type" value="Genomic_DNA"/>
</dbReference>
<dbReference type="Pfam" id="PF13374">
    <property type="entry name" value="TPR_10"/>
    <property type="match status" value="1"/>
</dbReference>
<name>A0A6A5TNF1_9PLEO</name>
<protein>
    <submittedName>
        <fullName evidence="4">TPR-like protein</fullName>
    </submittedName>
</protein>
<feature type="domain" description="DUF7779" evidence="3">
    <location>
        <begin position="470"/>
        <end position="578"/>
    </location>
</feature>
<evidence type="ECO:0000256" key="1">
    <source>
        <dbReference type="SAM" id="MobiDB-lite"/>
    </source>
</evidence>
<dbReference type="AlphaFoldDB" id="A0A6A5TNF1"/>
<gene>
    <name evidence="4" type="ORF">CC80DRAFT_139571</name>
</gene>
<dbReference type="PANTHER" id="PTHR46082:SF6">
    <property type="entry name" value="AAA+ ATPASE DOMAIN-CONTAINING PROTEIN-RELATED"/>
    <property type="match status" value="1"/>
</dbReference>
<dbReference type="Gene3D" id="3.40.50.300">
    <property type="entry name" value="P-loop containing nucleotide triphosphate hydrolases"/>
    <property type="match status" value="1"/>
</dbReference>
<dbReference type="InterPro" id="IPR027417">
    <property type="entry name" value="P-loop_NTPase"/>
</dbReference>
<accession>A0A6A5TNF1</accession>
<sequence>MPHHGHHKSDILRSCLTSSLHHFSRLQMSGLEAVGVAANIIQLVDTFHKVATRLNDFREKTGSLPNSLRHLKAQLPVFVNVVQSTKTAIDENRVSDAAAKALTPLIQECEEQIQKLDDIVVKLLPGDGDTGRRRARKALSSLTFEAEIAETEAVIRKYMDAITHQTIASAGNKDTVSSQRPSPTFVNKPFQRDVDFVERDALAEIILRTHAPDPIARFALVGLGGVGKSQVAIEFAYRTRSQFPDAWVFWVHAGSVTRFEEDYRKIAQAVRLPGWDDKGIDIFKRVFDWLCNEANGKWFMIIDNADDMEVFNTVPSRRRTTNDGAGASVDAQIRDYLPKSSTGSIVITSRSKNVAFDLTGNANHYLEMEEMNEAEAILLLDKKLKGPYSESEKLPLVEALEFIPLAISQAAAYISRRAPRVTISSYIDDLEKSDRQMAQLLSEDATESHRERQRSNSIMTTWHISFQHVRHLRPSAARLLSLMSLFDRQRIPETILLGQYEDEDAAREKTDPPPTPWLRFRSCLRRRRRHVPECANQAPTPSNFYDDWTTLSDFSFIKTTADGHTLSMHRLVQLATQRWLEIHDVVEHEHWIERYVLLMIKNIHRDDIVILPHALRAITIETRIRETFYSQVHLLQKVGELFCLLGRWKDAEDTLYVSMTVLYKFGSEDNEITLQGLNLLGWSLISQEKFAEAEPYLRRAFTGGQKLFGIKDDRTAQSAEWLAQALSGQGKLEESEALSKYRGGRYRVSTFEPGSKPALLWKMINAERCGDYATGEVAARAALDMNPQPWGLDDVSEIHFLSCMLLAQEKLKEAEVVLRQSEAILRANPTVNNLQKCENYVGLADVLLLRDNHEEAEPLYREVLQCLHDGTGTETQTWIWHSREGLATVLAKKGEFEQAIEMAQQVVEEIVRSSGGSVWDRPIAFHSFAEIMRICGRNEEAIIWYERAYTTVEEGPPNRYYMDKFRSDLEKARELVRGEKKDEHTEAPKTSKRTSIGESNGREGLPISENGSVDDLEAPPRKTEAPTDEVEALSIGKGNAMDESNATPS</sequence>
<organism evidence="4 5">
    <name type="scientific">Byssothecium circinans</name>
    <dbReference type="NCBI Taxonomy" id="147558"/>
    <lineage>
        <taxon>Eukaryota</taxon>
        <taxon>Fungi</taxon>
        <taxon>Dikarya</taxon>
        <taxon>Ascomycota</taxon>
        <taxon>Pezizomycotina</taxon>
        <taxon>Dothideomycetes</taxon>
        <taxon>Pleosporomycetidae</taxon>
        <taxon>Pleosporales</taxon>
        <taxon>Massarineae</taxon>
        <taxon>Massarinaceae</taxon>
        <taxon>Byssothecium</taxon>
    </lineage>
</organism>
<reference evidence="4" key="1">
    <citation type="journal article" date="2020" name="Stud. Mycol.">
        <title>101 Dothideomycetes genomes: a test case for predicting lifestyles and emergence of pathogens.</title>
        <authorList>
            <person name="Haridas S."/>
            <person name="Albert R."/>
            <person name="Binder M."/>
            <person name="Bloem J."/>
            <person name="Labutti K."/>
            <person name="Salamov A."/>
            <person name="Andreopoulos B."/>
            <person name="Baker S."/>
            <person name="Barry K."/>
            <person name="Bills G."/>
            <person name="Bluhm B."/>
            <person name="Cannon C."/>
            <person name="Castanera R."/>
            <person name="Culley D."/>
            <person name="Daum C."/>
            <person name="Ezra D."/>
            <person name="Gonzalez J."/>
            <person name="Henrissat B."/>
            <person name="Kuo A."/>
            <person name="Liang C."/>
            <person name="Lipzen A."/>
            <person name="Lutzoni F."/>
            <person name="Magnuson J."/>
            <person name="Mondo S."/>
            <person name="Nolan M."/>
            <person name="Ohm R."/>
            <person name="Pangilinan J."/>
            <person name="Park H.-J."/>
            <person name="Ramirez L."/>
            <person name="Alfaro M."/>
            <person name="Sun H."/>
            <person name="Tritt A."/>
            <person name="Yoshinaga Y."/>
            <person name="Zwiers L.-H."/>
            <person name="Turgeon B."/>
            <person name="Goodwin S."/>
            <person name="Spatafora J."/>
            <person name="Crous P."/>
            <person name="Grigoriev I."/>
        </authorList>
    </citation>
    <scope>NUCLEOTIDE SEQUENCE</scope>
    <source>
        <strain evidence="4">CBS 675.92</strain>
    </source>
</reference>
<evidence type="ECO:0000313" key="4">
    <source>
        <dbReference type="EMBL" id="KAF1953480.1"/>
    </source>
</evidence>
<dbReference type="InterPro" id="IPR053137">
    <property type="entry name" value="NLR-like"/>
</dbReference>
<dbReference type="Gene3D" id="1.25.40.10">
    <property type="entry name" value="Tetratricopeptide repeat domain"/>
    <property type="match status" value="2"/>
</dbReference>
<dbReference type="Proteomes" id="UP000800035">
    <property type="component" value="Unassembled WGS sequence"/>
</dbReference>
<keyword evidence="5" id="KW-1185">Reference proteome</keyword>
<dbReference type="PANTHER" id="PTHR46082">
    <property type="entry name" value="ATP/GTP-BINDING PROTEIN-RELATED"/>
    <property type="match status" value="1"/>
</dbReference>
<dbReference type="InterPro" id="IPR056681">
    <property type="entry name" value="DUF7779"/>
</dbReference>